<sequence>MKRPGYLTTRQLSPALLAGARVLFAAILCALSAHANAWIAIAHGDDGYAFVESNADSSAEAADNALAGCRKVPMGCRLLGSPAAGPVALVIARANGGITESTSPDPLAAAERAVKDCKTHFKQVCQPDLVSWDEGDRWFAISTGNGGPFIEYGDKSETEAKSGALKGCRNRTDKPETCEIKAASKKPTWIAVADNGTNYAWAENSTKDGALSAARKECERAGGGKPCGSTNVVFNPGPVAAPNSVATVQARIERQHKAATAPRDADAVVRYSDTCHNTDCVRKYENGKTVRYTACLNPATALPMNDPTRLGGCGGTDSRGNFFGMGNL</sequence>
<protein>
    <recommendedName>
        <fullName evidence="2">DUF4189 domain-containing protein</fullName>
    </recommendedName>
</protein>
<dbReference type="EMBL" id="CYGX02000058">
    <property type="protein sequence ID" value="SIT45660.1"/>
    <property type="molecule type" value="Genomic_DNA"/>
</dbReference>
<keyword evidence="1" id="KW-0732">Signal</keyword>
<proteinExistence type="predicted"/>
<evidence type="ECO:0000259" key="2">
    <source>
        <dbReference type="Pfam" id="PF13827"/>
    </source>
</evidence>
<dbReference type="Proteomes" id="UP000187012">
    <property type="component" value="Unassembled WGS sequence"/>
</dbReference>
<evidence type="ECO:0000313" key="3">
    <source>
        <dbReference type="EMBL" id="SIT45660.1"/>
    </source>
</evidence>
<dbReference type="InterPro" id="IPR025240">
    <property type="entry name" value="DUF4189"/>
</dbReference>
<dbReference type="RefSeq" id="WP_094782045.1">
    <property type="nucleotide sequence ID" value="NZ_CYGX02000058.1"/>
</dbReference>
<organism evidence="3 4">
    <name type="scientific">Paraburkholderia ribeironis</name>
    <dbReference type="NCBI Taxonomy" id="1247936"/>
    <lineage>
        <taxon>Bacteria</taxon>
        <taxon>Pseudomonadati</taxon>
        <taxon>Pseudomonadota</taxon>
        <taxon>Betaproteobacteria</taxon>
        <taxon>Burkholderiales</taxon>
        <taxon>Burkholderiaceae</taxon>
        <taxon>Paraburkholderia</taxon>
    </lineage>
</organism>
<evidence type="ECO:0000313" key="4">
    <source>
        <dbReference type="Proteomes" id="UP000187012"/>
    </source>
</evidence>
<feature type="domain" description="DUF4189" evidence="2">
    <location>
        <begin position="139"/>
        <end position="229"/>
    </location>
</feature>
<feature type="signal peptide" evidence="1">
    <location>
        <begin position="1"/>
        <end position="35"/>
    </location>
</feature>
<reference evidence="3 4" key="1">
    <citation type="submission" date="2016-12" db="EMBL/GenBank/DDBJ databases">
        <authorList>
            <person name="Song W.-J."/>
            <person name="Kurnit D.M."/>
        </authorList>
    </citation>
    <scope>NUCLEOTIDE SEQUENCE [LARGE SCALE GENOMIC DNA]</scope>
    <source>
        <strain evidence="3 4">STM7296</strain>
    </source>
</reference>
<feature type="chain" id="PRO_5012591397" description="DUF4189 domain-containing protein" evidence="1">
    <location>
        <begin position="36"/>
        <end position="328"/>
    </location>
</feature>
<dbReference type="AlphaFoldDB" id="A0A1N7SE95"/>
<dbReference type="Pfam" id="PF13827">
    <property type="entry name" value="DUF4189"/>
    <property type="match status" value="2"/>
</dbReference>
<dbReference type="OrthoDB" id="8940574at2"/>
<keyword evidence="4" id="KW-1185">Reference proteome</keyword>
<gene>
    <name evidence="3" type="ORF">BN2475_580036</name>
</gene>
<name>A0A1N7SE95_9BURK</name>
<evidence type="ECO:0000256" key="1">
    <source>
        <dbReference type="SAM" id="SignalP"/>
    </source>
</evidence>
<feature type="domain" description="DUF4189" evidence="2">
    <location>
        <begin position="38"/>
        <end position="126"/>
    </location>
</feature>
<accession>A0A1N7SE95</accession>